<comment type="caution">
    <text evidence="1">The sequence shown here is derived from an EMBL/GenBank/DDBJ whole genome shotgun (WGS) entry which is preliminary data.</text>
</comment>
<protein>
    <submittedName>
        <fullName evidence="1">Uncharacterized protein</fullName>
    </submittedName>
</protein>
<proteinExistence type="predicted"/>
<dbReference type="Proteomes" id="UP000717364">
    <property type="component" value="Unassembled WGS sequence"/>
</dbReference>
<sequence>MANLSQEQTCPACGVTVANDVVQFSNGSTGTRARLYARVCQYAKKPECINQDKELIGVVLHEDGFMEAPPIKLG</sequence>
<keyword evidence="2" id="KW-1185">Reference proteome</keyword>
<dbReference type="EMBL" id="JADOES010000001">
    <property type="protein sequence ID" value="MBT9313869.1"/>
    <property type="molecule type" value="Genomic_DNA"/>
</dbReference>
<evidence type="ECO:0000313" key="1">
    <source>
        <dbReference type="EMBL" id="MBT9313869.1"/>
    </source>
</evidence>
<reference evidence="1" key="2">
    <citation type="journal article" date="2021" name="Mar. Drugs">
        <title>Genome Reduction and Secondary Metabolism of the Marine Sponge-Associated Cyanobacterium Leptothoe.</title>
        <authorList>
            <person name="Konstantinou D."/>
            <person name="Popin R.V."/>
            <person name="Fewer D.P."/>
            <person name="Sivonen K."/>
            <person name="Gkelis S."/>
        </authorList>
    </citation>
    <scope>NUCLEOTIDE SEQUENCE</scope>
    <source>
        <strain evidence="1">TAU-MAC 1115</strain>
    </source>
</reference>
<name>A0A947GFP9_9CYAN</name>
<organism evidence="1 2">
    <name type="scientific">Leptothoe spongobia TAU-MAC 1115</name>
    <dbReference type="NCBI Taxonomy" id="1967444"/>
    <lineage>
        <taxon>Bacteria</taxon>
        <taxon>Bacillati</taxon>
        <taxon>Cyanobacteriota</taxon>
        <taxon>Cyanophyceae</taxon>
        <taxon>Nodosilineales</taxon>
        <taxon>Cymatolegaceae</taxon>
        <taxon>Leptothoe</taxon>
        <taxon>Leptothoe spongobia</taxon>
    </lineage>
</organism>
<accession>A0A947GFP9</accession>
<gene>
    <name evidence="1" type="ORF">IXB50_00320</name>
</gene>
<evidence type="ECO:0000313" key="2">
    <source>
        <dbReference type="Proteomes" id="UP000717364"/>
    </source>
</evidence>
<dbReference type="AlphaFoldDB" id="A0A947GFP9"/>
<reference evidence="1" key="1">
    <citation type="submission" date="2020-11" db="EMBL/GenBank/DDBJ databases">
        <authorList>
            <person name="Konstantinou D."/>
            <person name="Gkelis S."/>
            <person name="Popin R."/>
            <person name="Fewer D."/>
            <person name="Sivonen K."/>
        </authorList>
    </citation>
    <scope>NUCLEOTIDE SEQUENCE</scope>
    <source>
        <strain evidence="1">TAU-MAC 1115</strain>
    </source>
</reference>